<feature type="transmembrane region" description="Helical" evidence="1">
    <location>
        <begin position="94"/>
        <end position="116"/>
    </location>
</feature>
<keyword evidence="3" id="KW-1185">Reference proteome</keyword>
<dbReference type="EMBL" id="JAFFPU010000035">
    <property type="protein sequence ID" value="MBM9577516.1"/>
    <property type="molecule type" value="Genomic_DNA"/>
</dbReference>
<keyword evidence="1" id="KW-1133">Transmembrane helix</keyword>
<keyword evidence="1" id="KW-0472">Membrane</keyword>
<protein>
    <recommendedName>
        <fullName evidence="4">DUF485 domain-containing protein</fullName>
    </recommendedName>
</protein>
<sequence>MKNKNNSASQFSSPEPVPADLEERLHFFEDEPGNGNASENTAVPPDLKRRVMLHIIPVRHIKIILFGLFLLGFSPLSVLFFIDKEFLIETGLLPLILVTSSILFCVFAILAGIYLVHYRNPYTKEWKNKLGFFE</sequence>
<feature type="transmembrane region" description="Helical" evidence="1">
    <location>
        <begin position="63"/>
        <end position="82"/>
    </location>
</feature>
<organism evidence="2 3">
    <name type="scientific">Leptospira ainlahdjerensis</name>
    <dbReference type="NCBI Taxonomy" id="2810033"/>
    <lineage>
        <taxon>Bacteria</taxon>
        <taxon>Pseudomonadati</taxon>
        <taxon>Spirochaetota</taxon>
        <taxon>Spirochaetia</taxon>
        <taxon>Leptospirales</taxon>
        <taxon>Leptospiraceae</taxon>
        <taxon>Leptospira</taxon>
    </lineage>
</organism>
<gene>
    <name evidence="2" type="ORF">JWG45_10160</name>
</gene>
<reference evidence="2 3" key="1">
    <citation type="submission" date="2021-02" db="EMBL/GenBank/DDBJ databases">
        <title>Leptospira ainlahdjerensis sp. nov., Leptospira ainazelensis sp. nov., Leptospira abararensis sp. nov. and Leptospira chreensis sp. nov., four new species isolated from water sources in Algeria.</title>
        <authorList>
            <person name="Amara Korba A."/>
            <person name="Kainiu M."/>
            <person name="Vincent A.T."/>
            <person name="Mariet J.-F."/>
            <person name="Veyrier F.J."/>
            <person name="Goarant C."/>
            <person name="Picardeau M."/>
        </authorList>
    </citation>
    <scope>NUCLEOTIDE SEQUENCE [LARGE SCALE GENOMIC DNA]</scope>
    <source>
        <strain evidence="2 3">201903070</strain>
    </source>
</reference>
<evidence type="ECO:0000313" key="3">
    <source>
        <dbReference type="Proteomes" id="UP000724686"/>
    </source>
</evidence>
<evidence type="ECO:0008006" key="4">
    <source>
        <dbReference type="Google" id="ProtNLM"/>
    </source>
</evidence>
<evidence type="ECO:0000313" key="2">
    <source>
        <dbReference type="EMBL" id="MBM9577516.1"/>
    </source>
</evidence>
<keyword evidence="1" id="KW-0812">Transmembrane</keyword>
<dbReference type="Proteomes" id="UP000724686">
    <property type="component" value="Unassembled WGS sequence"/>
</dbReference>
<accession>A0ABS2UAX1</accession>
<name>A0ABS2UAX1_9LEPT</name>
<proteinExistence type="predicted"/>
<comment type="caution">
    <text evidence="2">The sequence shown here is derived from an EMBL/GenBank/DDBJ whole genome shotgun (WGS) entry which is preliminary data.</text>
</comment>
<dbReference type="RefSeq" id="WP_205279633.1">
    <property type="nucleotide sequence ID" value="NZ_JAFFPU010000035.1"/>
</dbReference>
<evidence type="ECO:0000256" key="1">
    <source>
        <dbReference type="SAM" id="Phobius"/>
    </source>
</evidence>